<keyword evidence="3" id="KW-1185">Reference proteome</keyword>
<evidence type="ECO:0000313" key="2">
    <source>
        <dbReference type="EMBL" id="GFO20491.1"/>
    </source>
</evidence>
<feature type="compositionally biased region" description="Basic and acidic residues" evidence="1">
    <location>
        <begin position="96"/>
        <end position="105"/>
    </location>
</feature>
<gene>
    <name evidence="2" type="ORF">PoB_004699600</name>
</gene>
<protein>
    <submittedName>
        <fullName evidence="2">Uncharacterized protein</fullName>
    </submittedName>
</protein>
<comment type="caution">
    <text evidence="2">The sequence shown here is derived from an EMBL/GenBank/DDBJ whole genome shotgun (WGS) entry which is preliminary data.</text>
</comment>
<sequence>MVREEKVWCRVLCMEKVGRKERKELKSLGEAAYFEPVIFYITNAHGPSPRSTTFFLMSGRDARVKGTKARKVRTTSTAQSRPASGPSHPPLIRDAATGEHAKTKL</sequence>
<dbReference type="EMBL" id="BLXT01005157">
    <property type="protein sequence ID" value="GFO20491.1"/>
    <property type="molecule type" value="Genomic_DNA"/>
</dbReference>
<organism evidence="2 3">
    <name type="scientific">Plakobranchus ocellatus</name>
    <dbReference type="NCBI Taxonomy" id="259542"/>
    <lineage>
        <taxon>Eukaryota</taxon>
        <taxon>Metazoa</taxon>
        <taxon>Spiralia</taxon>
        <taxon>Lophotrochozoa</taxon>
        <taxon>Mollusca</taxon>
        <taxon>Gastropoda</taxon>
        <taxon>Heterobranchia</taxon>
        <taxon>Euthyneura</taxon>
        <taxon>Panpulmonata</taxon>
        <taxon>Sacoglossa</taxon>
        <taxon>Placobranchoidea</taxon>
        <taxon>Plakobranchidae</taxon>
        <taxon>Plakobranchus</taxon>
    </lineage>
</organism>
<evidence type="ECO:0000313" key="3">
    <source>
        <dbReference type="Proteomes" id="UP000735302"/>
    </source>
</evidence>
<dbReference type="AlphaFoldDB" id="A0AAV4BNA2"/>
<name>A0AAV4BNA2_9GAST</name>
<feature type="region of interest" description="Disordered" evidence="1">
    <location>
        <begin position="65"/>
        <end position="105"/>
    </location>
</feature>
<reference evidence="2 3" key="1">
    <citation type="journal article" date="2021" name="Elife">
        <title>Chloroplast acquisition without the gene transfer in kleptoplastic sea slugs, Plakobranchus ocellatus.</title>
        <authorList>
            <person name="Maeda T."/>
            <person name="Takahashi S."/>
            <person name="Yoshida T."/>
            <person name="Shimamura S."/>
            <person name="Takaki Y."/>
            <person name="Nagai Y."/>
            <person name="Toyoda A."/>
            <person name="Suzuki Y."/>
            <person name="Arimoto A."/>
            <person name="Ishii H."/>
            <person name="Satoh N."/>
            <person name="Nishiyama T."/>
            <person name="Hasebe M."/>
            <person name="Maruyama T."/>
            <person name="Minagawa J."/>
            <person name="Obokata J."/>
            <person name="Shigenobu S."/>
        </authorList>
    </citation>
    <scope>NUCLEOTIDE SEQUENCE [LARGE SCALE GENOMIC DNA]</scope>
</reference>
<dbReference type="Proteomes" id="UP000735302">
    <property type="component" value="Unassembled WGS sequence"/>
</dbReference>
<proteinExistence type="predicted"/>
<accession>A0AAV4BNA2</accession>
<evidence type="ECO:0000256" key="1">
    <source>
        <dbReference type="SAM" id="MobiDB-lite"/>
    </source>
</evidence>